<name>A0ABT9BAY2_9BACT</name>
<comment type="catalytic activity">
    <reaction evidence="6">
        <text>L-tryptophan + O2 = indole-3-acetamide + CO2 + H2O</text>
        <dbReference type="Rhea" id="RHEA:16165"/>
        <dbReference type="ChEBI" id="CHEBI:15377"/>
        <dbReference type="ChEBI" id="CHEBI:15379"/>
        <dbReference type="ChEBI" id="CHEBI:16031"/>
        <dbReference type="ChEBI" id="CHEBI:16526"/>
        <dbReference type="ChEBI" id="CHEBI:57912"/>
        <dbReference type="EC" id="1.13.12.3"/>
    </reaction>
</comment>
<protein>
    <recommendedName>
        <fullName evidence="4">Tryptophan 2-monooxygenase</fullName>
        <ecNumber evidence="3">1.13.12.3</ecNumber>
    </recommendedName>
</protein>
<evidence type="ECO:0000313" key="9">
    <source>
        <dbReference type="Proteomes" id="UP001176429"/>
    </source>
</evidence>
<dbReference type="PANTHER" id="PTHR10742:SF410">
    <property type="entry name" value="LYSINE-SPECIFIC HISTONE DEMETHYLASE 2"/>
    <property type="match status" value="1"/>
</dbReference>
<gene>
    <name evidence="8" type="ORF">Q5H93_08630</name>
</gene>
<organism evidence="8 9">
    <name type="scientific">Hymenobacter aranciens</name>
    <dbReference type="NCBI Taxonomy" id="3063996"/>
    <lineage>
        <taxon>Bacteria</taxon>
        <taxon>Pseudomonadati</taxon>
        <taxon>Bacteroidota</taxon>
        <taxon>Cytophagia</taxon>
        <taxon>Cytophagales</taxon>
        <taxon>Hymenobacteraceae</taxon>
        <taxon>Hymenobacter</taxon>
    </lineage>
</organism>
<dbReference type="SUPFAM" id="SSF51905">
    <property type="entry name" value="FAD/NAD(P)-binding domain"/>
    <property type="match status" value="1"/>
</dbReference>
<dbReference type="PRINTS" id="PR00420">
    <property type="entry name" value="RNGMNOXGNASE"/>
</dbReference>
<evidence type="ECO:0000256" key="4">
    <source>
        <dbReference type="ARBA" id="ARBA00017871"/>
    </source>
</evidence>
<evidence type="ECO:0000256" key="6">
    <source>
        <dbReference type="ARBA" id="ARBA00047321"/>
    </source>
</evidence>
<evidence type="ECO:0000256" key="2">
    <source>
        <dbReference type="ARBA" id="ARBA00005833"/>
    </source>
</evidence>
<proteinExistence type="inferred from homology"/>
<dbReference type="InterPro" id="IPR002937">
    <property type="entry name" value="Amino_oxidase"/>
</dbReference>
<dbReference type="EC" id="1.13.12.3" evidence="3"/>
<sequence>MPDQIPSSDILIIGAGAAGLLAARDLARAGRSVTVLEARERIGGRVHTFTPPGFSQPLEAGAEFLHGAVPLSRALLREAGRRWQDGEGEMYVFRNGQLQADADFFPELPEVLARLNALPQDLPLAEFLNQEFPGAAHAALRTAATQFAEGYDAADARLVSAWALRDEWAGDGAEDSPRPVGGYGPLLYWLADEARDAGARLHLNTPVQAIHWQAGRVEVRTAAGPRYQAQQLLCTVPLGVWQWAADQPGALQFEPELPTHRAAAAQLGFGPVVKVALEFRTAFWQEQLPEMSFLISDAPVPTWWSPLPDRRPLLMGWVAGPAAARLREAPDEQVLEAALASLATLLATSPAAVRAQLQASYIHNWGREPYTYGAYSYPTIGAPAARAALAQPVANTLFFAGEAVYEGPHAGTVEAALVSGQAAAQAMLGQA</sequence>
<feature type="domain" description="Amine oxidase" evidence="7">
    <location>
        <begin position="18"/>
        <end position="428"/>
    </location>
</feature>
<dbReference type="InterPro" id="IPR036188">
    <property type="entry name" value="FAD/NAD-bd_sf"/>
</dbReference>
<comment type="similarity">
    <text evidence="2">Belongs to the tryptophan 2-monooxygenase family.</text>
</comment>
<keyword evidence="8" id="KW-0560">Oxidoreductase</keyword>
<dbReference type="SUPFAM" id="SSF54373">
    <property type="entry name" value="FAD-linked reductases, C-terminal domain"/>
    <property type="match status" value="1"/>
</dbReference>
<keyword evidence="9" id="KW-1185">Reference proteome</keyword>
<accession>A0ABT9BAY2</accession>
<dbReference type="InterPro" id="IPR050281">
    <property type="entry name" value="Flavin_monoamine_oxidase"/>
</dbReference>
<comment type="pathway">
    <text evidence="1">Plant hormone metabolism; auxin biosynthesis.</text>
</comment>
<evidence type="ECO:0000256" key="1">
    <source>
        <dbReference type="ARBA" id="ARBA00004814"/>
    </source>
</evidence>
<evidence type="ECO:0000313" key="8">
    <source>
        <dbReference type="EMBL" id="MDO7874793.1"/>
    </source>
</evidence>
<dbReference type="RefSeq" id="WP_305006109.1">
    <property type="nucleotide sequence ID" value="NZ_JAUQSY010000005.1"/>
</dbReference>
<evidence type="ECO:0000256" key="3">
    <source>
        <dbReference type="ARBA" id="ARBA00012535"/>
    </source>
</evidence>
<evidence type="ECO:0000259" key="7">
    <source>
        <dbReference type="Pfam" id="PF01593"/>
    </source>
</evidence>
<dbReference type="Gene3D" id="3.50.50.60">
    <property type="entry name" value="FAD/NAD(P)-binding domain"/>
    <property type="match status" value="1"/>
</dbReference>
<evidence type="ECO:0000256" key="5">
    <source>
        <dbReference type="ARBA" id="ARBA00023070"/>
    </source>
</evidence>
<comment type="caution">
    <text evidence="8">The sequence shown here is derived from an EMBL/GenBank/DDBJ whole genome shotgun (WGS) entry which is preliminary data.</text>
</comment>
<dbReference type="Proteomes" id="UP001176429">
    <property type="component" value="Unassembled WGS sequence"/>
</dbReference>
<dbReference type="PANTHER" id="PTHR10742">
    <property type="entry name" value="FLAVIN MONOAMINE OXIDASE"/>
    <property type="match status" value="1"/>
</dbReference>
<keyword evidence="5" id="KW-0073">Auxin biosynthesis</keyword>
<dbReference type="Pfam" id="PF01593">
    <property type="entry name" value="Amino_oxidase"/>
    <property type="match status" value="1"/>
</dbReference>
<dbReference type="EMBL" id="JAUQSY010000005">
    <property type="protein sequence ID" value="MDO7874793.1"/>
    <property type="molecule type" value="Genomic_DNA"/>
</dbReference>
<reference evidence="8" key="1">
    <citation type="submission" date="2023-07" db="EMBL/GenBank/DDBJ databases">
        <authorList>
            <person name="Kim M.K."/>
        </authorList>
    </citation>
    <scope>NUCLEOTIDE SEQUENCE</scope>
    <source>
        <strain evidence="8">ASUV-10-1</strain>
    </source>
</reference>
<dbReference type="GO" id="GO:0016491">
    <property type="term" value="F:oxidoreductase activity"/>
    <property type="evidence" value="ECO:0007669"/>
    <property type="project" value="UniProtKB-KW"/>
</dbReference>